<evidence type="ECO:0000256" key="2">
    <source>
        <dbReference type="ARBA" id="ARBA00023002"/>
    </source>
</evidence>
<dbReference type="SUPFAM" id="SSF55347">
    <property type="entry name" value="Glyceraldehyde-3-phosphate dehydrogenase-like, C-terminal domain"/>
    <property type="match status" value="1"/>
</dbReference>
<dbReference type="InterPro" id="IPR000683">
    <property type="entry name" value="Gfo/Idh/MocA-like_OxRdtase_N"/>
</dbReference>
<evidence type="ECO:0000259" key="5">
    <source>
        <dbReference type="Pfam" id="PF01408"/>
    </source>
</evidence>
<dbReference type="InterPro" id="IPR036291">
    <property type="entry name" value="NAD(P)-bd_dom_sf"/>
</dbReference>
<comment type="caution">
    <text evidence="7">The sequence shown here is derived from an EMBL/GenBank/DDBJ whole genome shotgun (WGS) entry which is preliminary data.</text>
</comment>
<evidence type="ECO:0000256" key="4">
    <source>
        <dbReference type="SAM" id="MobiDB-lite"/>
    </source>
</evidence>
<evidence type="ECO:0000259" key="6">
    <source>
        <dbReference type="Pfam" id="PF22725"/>
    </source>
</evidence>
<name>A0ABW4PV72_9MICO</name>
<protein>
    <submittedName>
        <fullName evidence="7">Gfo/Idh/MocA family protein</fullName>
    </submittedName>
</protein>
<dbReference type="InterPro" id="IPR055170">
    <property type="entry name" value="GFO_IDH_MocA-like_dom"/>
</dbReference>
<dbReference type="Gene3D" id="3.30.360.10">
    <property type="entry name" value="Dihydrodipicolinate Reductase, domain 2"/>
    <property type="match status" value="1"/>
</dbReference>
<dbReference type="SUPFAM" id="SSF51735">
    <property type="entry name" value="NAD(P)-binding Rossmann-fold domains"/>
    <property type="match status" value="1"/>
</dbReference>
<dbReference type="PANTHER" id="PTHR22604:SF105">
    <property type="entry name" value="TRANS-1,2-DIHYDROBENZENE-1,2-DIOL DEHYDROGENASE"/>
    <property type="match status" value="1"/>
</dbReference>
<dbReference type="InterPro" id="IPR050984">
    <property type="entry name" value="Gfo/Idh/MocA_domain"/>
</dbReference>
<accession>A0ABW4PV72</accession>
<dbReference type="RefSeq" id="WP_343903878.1">
    <property type="nucleotide sequence ID" value="NZ_BAAAIS010000002.1"/>
</dbReference>
<feature type="domain" description="GFO/IDH/MocA-like oxidoreductase" evidence="6">
    <location>
        <begin position="150"/>
        <end position="260"/>
    </location>
</feature>
<evidence type="ECO:0000313" key="7">
    <source>
        <dbReference type="EMBL" id="MFD1834611.1"/>
    </source>
</evidence>
<dbReference type="Pfam" id="PF01408">
    <property type="entry name" value="GFO_IDH_MocA"/>
    <property type="match status" value="1"/>
</dbReference>
<sequence>MSIALPDPTLYLPRSGEPSLRWGIVGPGWIAGEFATSLRARTAQRLVAVGSRSFDNARAFAARFGAEQAVGSVEALVTHPEVDVVYVATPHSGHAEVALAAIAAGKHVLIEKPITVTAAEAREVFAAARAAGVLVMEAMWSRYLPQISVIRALVDGGDLGDVRAVAADHSQQIIRPADHRMYAPELGGGALLDLGVYPAQFITMVLGAPTAIEARGTVTATGVDASAAVVSTHAGGAVSTLYTSLLERTPTTATISGTSAFLQVEGSFYNPTSFTVTGAAHGSPTLRWTDPTMLRGFAALSYEATALARFVGEGRTESPVHTHDETVAVMELLETARAQVLAAGVPAPPQDLSAATPAHGEAPASSGTDR</sequence>
<keyword evidence="8" id="KW-1185">Reference proteome</keyword>
<evidence type="ECO:0000256" key="3">
    <source>
        <dbReference type="ARBA" id="ARBA00023027"/>
    </source>
</evidence>
<keyword evidence="2" id="KW-0560">Oxidoreductase</keyword>
<organism evidence="7 8">
    <name type="scientific">Brachybacterium rhamnosum</name>
    <dbReference type="NCBI Taxonomy" id="173361"/>
    <lineage>
        <taxon>Bacteria</taxon>
        <taxon>Bacillati</taxon>
        <taxon>Actinomycetota</taxon>
        <taxon>Actinomycetes</taxon>
        <taxon>Micrococcales</taxon>
        <taxon>Dermabacteraceae</taxon>
        <taxon>Brachybacterium</taxon>
    </lineage>
</organism>
<dbReference type="Proteomes" id="UP001597280">
    <property type="component" value="Unassembled WGS sequence"/>
</dbReference>
<comment type="similarity">
    <text evidence="1">Belongs to the Gfo/Idh/MocA family.</text>
</comment>
<reference evidence="8" key="1">
    <citation type="journal article" date="2019" name="Int. J. Syst. Evol. Microbiol.">
        <title>The Global Catalogue of Microorganisms (GCM) 10K type strain sequencing project: providing services to taxonomists for standard genome sequencing and annotation.</title>
        <authorList>
            <consortium name="The Broad Institute Genomics Platform"/>
            <consortium name="The Broad Institute Genome Sequencing Center for Infectious Disease"/>
            <person name="Wu L."/>
            <person name="Ma J."/>
        </authorList>
    </citation>
    <scope>NUCLEOTIDE SEQUENCE [LARGE SCALE GENOMIC DNA]</scope>
    <source>
        <strain evidence="8">JCM 11650</strain>
    </source>
</reference>
<feature type="domain" description="Gfo/Idh/MocA-like oxidoreductase N-terminal" evidence="5">
    <location>
        <begin position="20"/>
        <end position="137"/>
    </location>
</feature>
<dbReference type="Gene3D" id="3.40.50.720">
    <property type="entry name" value="NAD(P)-binding Rossmann-like Domain"/>
    <property type="match status" value="1"/>
</dbReference>
<feature type="region of interest" description="Disordered" evidence="4">
    <location>
        <begin position="347"/>
        <end position="370"/>
    </location>
</feature>
<proteinExistence type="inferred from homology"/>
<dbReference type="Pfam" id="PF22725">
    <property type="entry name" value="GFO_IDH_MocA_C3"/>
    <property type="match status" value="1"/>
</dbReference>
<evidence type="ECO:0000313" key="8">
    <source>
        <dbReference type="Proteomes" id="UP001597280"/>
    </source>
</evidence>
<keyword evidence="3" id="KW-0520">NAD</keyword>
<evidence type="ECO:0000256" key="1">
    <source>
        <dbReference type="ARBA" id="ARBA00010928"/>
    </source>
</evidence>
<dbReference type="PANTHER" id="PTHR22604">
    <property type="entry name" value="OXIDOREDUCTASES"/>
    <property type="match status" value="1"/>
</dbReference>
<dbReference type="EMBL" id="JBHUFL010000002">
    <property type="protein sequence ID" value="MFD1834611.1"/>
    <property type="molecule type" value="Genomic_DNA"/>
</dbReference>
<gene>
    <name evidence="7" type="ORF">ACFSDA_05920</name>
</gene>